<name>A0A367YFP6_9ASCO</name>
<dbReference type="AlphaFoldDB" id="A0A367YFP6"/>
<proteinExistence type="predicted"/>
<comment type="caution">
    <text evidence="1">The sequence shown here is derived from an EMBL/GenBank/DDBJ whole genome shotgun (WGS) entry which is preliminary data.</text>
</comment>
<accession>A0A367YFP6</accession>
<evidence type="ECO:0000313" key="1">
    <source>
        <dbReference type="EMBL" id="RCK63851.1"/>
    </source>
</evidence>
<dbReference type="EMBL" id="QLNQ01000023">
    <property type="protein sequence ID" value="RCK63851.1"/>
    <property type="molecule type" value="Genomic_DNA"/>
</dbReference>
<evidence type="ECO:0000313" key="2">
    <source>
        <dbReference type="Proteomes" id="UP000253472"/>
    </source>
</evidence>
<dbReference type="Proteomes" id="UP000253472">
    <property type="component" value="Unassembled WGS sequence"/>
</dbReference>
<keyword evidence="2" id="KW-1185">Reference proteome</keyword>
<sequence length="551" mass="62977">MTFVYRFLPELLEFETFVKQKSKITKLDIGILTSVEMKEFIQRFSYKHPRPRKPKKIKLYTPLQLRYRDMMDGLENCLQSDADFPRLLSTKLIPAAKKFDQMVAFFENNLQYFKEELVELDMELDFEKLKSMADLIARIKGKVTLLKKYLSSSNEMDEAYFKSLITCARYEALVTFLGRLTHVKFKTMKEILKDPDYETYAAAIRDACGESIKQKTPIEEDVSIFASCFNPLFFGINRIPVTENYCELAPALYKLVDTETPPGKLAGEVLRVLTEHEVQTPKRLDELFSNAYGVAHSDNHKGNVVHGETAKKGIEGSPIDKSLCLSDDSTASDGLIAGNDEHVENSLADCKVENEYQHILDIPGKSLVHDSSKDSPVRDVTSNPLKRKYESFEDVSDPLQFISEWEVKYDKIQSRYANESRHLHEHLHTLHSFLESLRKDFGSGAETVDNQLDASMEKHGAKLLDPLELDKHIPEIRYLKKKLGDFGNKDQVLNSLADLTTKAVLSDHSLPLVDLNSLLRLEIKLRNWSTQDSDDCFKILDDILNSQQGTK</sequence>
<dbReference type="OrthoDB" id="4084534at2759"/>
<protein>
    <submittedName>
        <fullName evidence="1">Uncharacterized protein</fullName>
    </submittedName>
</protein>
<gene>
    <name evidence="1" type="ORF">Cantr_10543</name>
</gene>
<organism evidence="1 2">
    <name type="scientific">Candida viswanathii</name>
    <dbReference type="NCBI Taxonomy" id="5486"/>
    <lineage>
        <taxon>Eukaryota</taxon>
        <taxon>Fungi</taxon>
        <taxon>Dikarya</taxon>
        <taxon>Ascomycota</taxon>
        <taxon>Saccharomycotina</taxon>
        <taxon>Pichiomycetes</taxon>
        <taxon>Debaryomycetaceae</taxon>
        <taxon>Candida/Lodderomyces clade</taxon>
        <taxon>Candida</taxon>
    </lineage>
</organism>
<reference evidence="1 2" key="1">
    <citation type="submission" date="2018-06" db="EMBL/GenBank/DDBJ databases">
        <title>Whole genome sequencing of Candida tropicalis (genome annotated by CSBL at Korea University).</title>
        <authorList>
            <person name="Ahn J."/>
        </authorList>
    </citation>
    <scope>NUCLEOTIDE SEQUENCE [LARGE SCALE GENOMIC DNA]</scope>
    <source>
        <strain evidence="1 2">ATCC 20962</strain>
    </source>
</reference>